<dbReference type="Proteomes" id="UP000659344">
    <property type="component" value="Unassembled WGS sequence"/>
</dbReference>
<name>A0ABQ1Y9N7_9BACL</name>
<reference evidence="2" key="1">
    <citation type="journal article" date="2019" name="Int. J. Syst. Evol. Microbiol.">
        <title>The Global Catalogue of Microorganisms (GCM) 10K type strain sequencing project: providing services to taxonomists for standard genome sequencing and annotation.</title>
        <authorList>
            <consortium name="The Broad Institute Genomics Platform"/>
            <consortium name="The Broad Institute Genome Sequencing Center for Infectious Disease"/>
            <person name="Wu L."/>
            <person name="Ma J."/>
        </authorList>
    </citation>
    <scope>NUCLEOTIDE SEQUENCE [LARGE SCALE GENOMIC DNA]</scope>
    <source>
        <strain evidence="2">CGMCC 1.12769</strain>
    </source>
</reference>
<dbReference type="EMBL" id="BMFT01000001">
    <property type="protein sequence ID" value="GGH16137.1"/>
    <property type="molecule type" value="Genomic_DNA"/>
</dbReference>
<comment type="caution">
    <text evidence="1">The sequence shown here is derived from an EMBL/GenBank/DDBJ whole genome shotgun (WGS) entry which is preliminary data.</text>
</comment>
<protein>
    <submittedName>
        <fullName evidence="1">Uncharacterized protein</fullName>
    </submittedName>
</protein>
<proteinExistence type="predicted"/>
<keyword evidence="2" id="KW-1185">Reference proteome</keyword>
<gene>
    <name evidence="1" type="ORF">GCM10008013_10740</name>
</gene>
<organism evidence="1 2">
    <name type="scientific">Paenibacillus segetis</name>
    <dbReference type="NCBI Taxonomy" id="1325360"/>
    <lineage>
        <taxon>Bacteria</taxon>
        <taxon>Bacillati</taxon>
        <taxon>Bacillota</taxon>
        <taxon>Bacilli</taxon>
        <taxon>Bacillales</taxon>
        <taxon>Paenibacillaceae</taxon>
        <taxon>Paenibacillus</taxon>
    </lineage>
</organism>
<accession>A0ABQ1Y9N7</accession>
<evidence type="ECO:0000313" key="2">
    <source>
        <dbReference type="Proteomes" id="UP000659344"/>
    </source>
</evidence>
<sequence>MTEKTSDNNFTNQNYFLGRQYNKDKFKKSVDNIVSANTSSIVSSYAKALKAVTVSDLESSEIQLPHFNTSTHQKALVVLMLGLQLFLHLVF</sequence>
<evidence type="ECO:0000313" key="1">
    <source>
        <dbReference type="EMBL" id="GGH16137.1"/>
    </source>
</evidence>